<dbReference type="Proteomes" id="UP000656319">
    <property type="component" value="Unassembled WGS sequence"/>
</dbReference>
<name>A0ABN7HSE9_9BURK</name>
<keyword evidence="2" id="KW-1185">Reference proteome</keyword>
<sequence>MGDIASAEAEALAIVKSFYRYGAEGRITDFASSLAEDFELFVPDYLPWGGRYDKAGYVSILPQVATTLDFSRCTYESLTVQAGHVVALIRIGISGTAESILISEHWDVANGKATRLLVAYFDPKVLLDQAASKAA</sequence>
<dbReference type="EMBL" id="CAJHCQ010000006">
    <property type="protein sequence ID" value="CAD6532805.1"/>
    <property type="molecule type" value="Genomic_DNA"/>
</dbReference>
<protein>
    <recommendedName>
        <fullName evidence="3">SnoaL-like domain-containing protein</fullName>
    </recommendedName>
</protein>
<organism evidence="1 2">
    <name type="scientific">Paraburkholderia hiiakae</name>
    <dbReference type="NCBI Taxonomy" id="1081782"/>
    <lineage>
        <taxon>Bacteria</taxon>
        <taxon>Pseudomonadati</taxon>
        <taxon>Pseudomonadota</taxon>
        <taxon>Betaproteobacteria</taxon>
        <taxon>Burkholderiales</taxon>
        <taxon>Burkholderiaceae</taxon>
        <taxon>Paraburkholderia</taxon>
    </lineage>
</organism>
<reference evidence="1 2" key="1">
    <citation type="submission" date="2020-10" db="EMBL/GenBank/DDBJ databases">
        <authorList>
            <person name="Peeters C."/>
        </authorList>
    </citation>
    <scope>NUCLEOTIDE SEQUENCE [LARGE SCALE GENOMIC DNA]</scope>
    <source>
        <strain evidence="1 2">LMG 27952</strain>
    </source>
</reference>
<dbReference type="InterPro" id="IPR032710">
    <property type="entry name" value="NTF2-like_dom_sf"/>
</dbReference>
<evidence type="ECO:0000313" key="2">
    <source>
        <dbReference type="Proteomes" id="UP000656319"/>
    </source>
</evidence>
<dbReference type="RefSeq" id="WP_201696397.1">
    <property type="nucleotide sequence ID" value="NZ_CAJHCQ010000006.1"/>
</dbReference>
<evidence type="ECO:0000313" key="1">
    <source>
        <dbReference type="EMBL" id="CAD6532805.1"/>
    </source>
</evidence>
<dbReference type="SUPFAM" id="SSF54427">
    <property type="entry name" value="NTF2-like"/>
    <property type="match status" value="1"/>
</dbReference>
<proteinExistence type="predicted"/>
<gene>
    <name evidence="1" type="ORF">LMG27952_02661</name>
</gene>
<accession>A0ABN7HSE9</accession>
<evidence type="ECO:0008006" key="3">
    <source>
        <dbReference type="Google" id="ProtNLM"/>
    </source>
</evidence>
<comment type="caution">
    <text evidence="1">The sequence shown here is derived from an EMBL/GenBank/DDBJ whole genome shotgun (WGS) entry which is preliminary data.</text>
</comment>
<dbReference type="Gene3D" id="3.10.450.50">
    <property type="match status" value="1"/>
</dbReference>